<dbReference type="InterPro" id="IPR011251">
    <property type="entry name" value="Luciferase-like_dom"/>
</dbReference>
<protein>
    <recommendedName>
        <fullName evidence="6">Luciferase-like domain-containing protein</fullName>
    </recommendedName>
</protein>
<feature type="region of interest" description="Disordered" evidence="5">
    <location>
        <begin position="334"/>
        <end position="421"/>
    </location>
</feature>
<dbReference type="Proteomes" id="UP000334990">
    <property type="component" value="Unassembled WGS sequence"/>
</dbReference>
<name>A0A5M3VWZ2_9ACTN</name>
<keyword evidence="1" id="KW-0285">Flavoprotein</keyword>
<gene>
    <name evidence="7" type="ORF">Acor_27530</name>
</gene>
<evidence type="ECO:0000256" key="4">
    <source>
        <dbReference type="ARBA" id="ARBA00023033"/>
    </source>
</evidence>
<evidence type="ECO:0000313" key="8">
    <source>
        <dbReference type="Proteomes" id="UP000334990"/>
    </source>
</evidence>
<dbReference type="SUPFAM" id="SSF51679">
    <property type="entry name" value="Bacterial luciferase-like"/>
    <property type="match status" value="2"/>
</dbReference>
<feature type="compositionally biased region" description="Low complexity" evidence="5">
    <location>
        <begin position="360"/>
        <end position="374"/>
    </location>
</feature>
<dbReference type="InterPro" id="IPR051260">
    <property type="entry name" value="Diverse_substr_monoxygenases"/>
</dbReference>
<evidence type="ECO:0000256" key="1">
    <source>
        <dbReference type="ARBA" id="ARBA00022630"/>
    </source>
</evidence>
<proteinExistence type="predicted"/>
<organism evidence="7 8">
    <name type="scientific">Acrocarpospora corrugata</name>
    <dbReference type="NCBI Taxonomy" id="35763"/>
    <lineage>
        <taxon>Bacteria</taxon>
        <taxon>Bacillati</taxon>
        <taxon>Actinomycetota</taxon>
        <taxon>Actinomycetes</taxon>
        <taxon>Streptosporangiales</taxon>
        <taxon>Streptosporangiaceae</taxon>
        <taxon>Acrocarpospora</taxon>
    </lineage>
</organism>
<dbReference type="PANTHER" id="PTHR30011:SF16">
    <property type="entry name" value="C2H2 FINGER DOMAIN TRANSCRIPTION FACTOR (EUROFUNG)-RELATED"/>
    <property type="match status" value="1"/>
</dbReference>
<evidence type="ECO:0000256" key="2">
    <source>
        <dbReference type="ARBA" id="ARBA00022643"/>
    </source>
</evidence>
<dbReference type="EMBL" id="BLAD01000046">
    <property type="protein sequence ID" value="GES00689.1"/>
    <property type="molecule type" value="Genomic_DNA"/>
</dbReference>
<dbReference type="PANTHER" id="PTHR30011">
    <property type="entry name" value="ALKANESULFONATE MONOOXYGENASE-RELATED"/>
    <property type="match status" value="1"/>
</dbReference>
<keyword evidence="4" id="KW-0503">Monooxygenase</keyword>
<keyword evidence="2" id="KW-0288">FMN</keyword>
<feature type="domain" description="Luciferase-like" evidence="6">
    <location>
        <begin position="5"/>
        <end position="185"/>
    </location>
</feature>
<dbReference type="GO" id="GO:0016705">
    <property type="term" value="F:oxidoreductase activity, acting on paired donors, with incorporation or reduction of molecular oxygen"/>
    <property type="evidence" value="ECO:0007669"/>
    <property type="project" value="InterPro"/>
</dbReference>
<dbReference type="AlphaFoldDB" id="A0A5M3VWZ2"/>
<evidence type="ECO:0000313" key="7">
    <source>
        <dbReference type="EMBL" id="GES00689.1"/>
    </source>
</evidence>
<evidence type="ECO:0000256" key="3">
    <source>
        <dbReference type="ARBA" id="ARBA00023002"/>
    </source>
</evidence>
<feature type="region of interest" description="Disordered" evidence="5">
    <location>
        <begin position="224"/>
        <end position="247"/>
    </location>
</feature>
<reference evidence="7 8" key="1">
    <citation type="submission" date="2019-10" db="EMBL/GenBank/DDBJ databases">
        <title>Whole genome shotgun sequence of Acrocarpospora corrugata NBRC 13972.</title>
        <authorList>
            <person name="Ichikawa N."/>
            <person name="Kimura A."/>
            <person name="Kitahashi Y."/>
            <person name="Komaki H."/>
            <person name="Oguchi A."/>
        </authorList>
    </citation>
    <scope>NUCLEOTIDE SEQUENCE [LARGE SCALE GENOMIC DNA]</scope>
    <source>
        <strain evidence="7 8">NBRC 13972</strain>
    </source>
</reference>
<feature type="domain" description="Luciferase-like" evidence="6">
    <location>
        <begin position="187"/>
        <end position="236"/>
    </location>
</feature>
<dbReference type="Pfam" id="PF00296">
    <property type="entry name" value="Bac_luciferase"/>
    <property type="match status" value="2"/>
</dbReference>
<keyword evidence="3" id="KW-0560">Oxidoreductase</keyword>
<evidence type="ECO:0000259" key="6">
    <source>
        <dbReference type="Pfam" id="PF00296"/>
    </source>
</evidence>
<dbReference type="Gene3D" id="3.20.20.30">
    <property type="entry name" value="Luciferase-like domain"/>
    <property type="match status" value="2"/>
</dbReference>
<comment type="caution">
    <text evidence="7">The sequence shown here is derived from an EMBL/GenBank/DDBJ whole genome shotgun (WGS) entry which is preliminary data.</text>
</comment>
<keyword evidence="8" id="KW-1185">Reference proteome</keyword>
<evidence type="ECO:0000256" key="5">
    <source>
        <dbReference type="SAM" id="MobiDB-lite"/>
    </source>
</evidence>
<dbReference type="InterPro" id="IPR036661">
    <property type="entry name" value="Luciferase-like_sf"/>
</dbReference>
<sequence length="421" mass="44680">MRGRLDAVLLAAAVAPLTSRIGLIPTISVTHTEPFHAAIGIASLDHASRGRAGWRPRVSGRPDEAGHFGRRSFPPLDLADPGILAQIGNLFREAGDAVEAVRRLWDSWEDDAEIRDAATGRFVDRDRLHYIDFEGEFFKVKGPSITPRSPQGQPLVTSLGHDVVPYEFAAGSADVLYITPHGEDDARRIRVGSGAVQLGHQTALGVVEQFGILEALHPGRIDLGLGRSGQRVKEPRSEPPAPPPAESRIVNGLLIPPPFSFASIAKSPIIRLWATMLQQPGAESPDFAEQVDDIRALIAGTYRSEEGFEAHAQPGEGAELELWVQRRAERAGGRGAGAAVRGHLPRQPGQSAGGGGSLPGGVQAVRDPGRAACDGLRRRGGCRDRRRGAAGGGAVRAVGAEHSHPRRGDGLPSPAEAAAFE</sequence>
<dbReference type="GO" id="GO:0004497">
    <property type="term" value="F:monooxygenase activity"/>
    <property type="evidence" value="ECO:0007669"/>
    <property type="project" value="UniProtKB-KW"/>
</dbReference>
<accession>A0A5M3VWZ2</accession>
<feature type="compositionally biased region" description="Basic and acidic residues" evidence="5">
    <location>
        <begin position="399"/>
        <end position="409"/>
    </location>
</feature>